<dbReference type="InterPro" id="IPR000073">
    <property type="entry name" value="AB_hydrolase_1"/>
</dbReference>
<reference evidence="2 3" key="1">
    <citation type="submission" date="2020-08" db="EMBL/GenBank/DDBJ databases">
        <title>Sequencing the genomes of 1000 actinobacteria strains.</title>
        <authorList>
            <person name="Klenk H.-P."/>
        </authorList>
    </citation>
    <scope>NUCLEOTIDE SEQUENCE [LARGE SCALE GENOMIC DNA]</scope>
    <source>
        <strain evidence="2 3">DSM 45823</strain>
    </source>
</reference>
<accession>A0A7W3R844</accession>
<evidence type="ECO:0000259" key="1">
    <source>
        <dbReference type="Pfam" id="PF00561"/>
    </source>
</evidence>
<dbReference type="Pfam" id="PF00561">
    <property type="entry name" value="Abhydrolase_1"/>
    <property type="match status" value="1"/>
</dbReference>
<keyword evidence="3" id="KW-1185">Reference proteome</keyword>
<dbReference type="Proteomes" id="UP000539313">
    <property type="component" value="Unassembled WGS sequence"/>
</dbReference>
<keyword evidence="2" id="KW-0378">Hydrolase</keyword>
<name>A0A7W3R844_9ACTN</name>
<dbReference type="SUPFAM" id="SSF53474">
    <property type="entry name" value="alpha/beta-Hydrolases"/>
    <property type="match status" value="1"/>
</dbReference>
<dbReference type="InterPro" id="IPR053145">
    <property type="entry name" value="AB_hydrolase_Est10"/>
</dbReference>
<dbReference type="GO" id="GO:0052689">
    <property type="term" value="F:carboxylic ester hydrolase activity"/>
    <property type="evidence" value="ECO:0007669"/>
    <property type="project" value="TreeGrafter"/>
</dbReference>
<comment type="caution">
    <text evidence="2">The sequence shown here is derived from an EMBL/GenBank/DDBJ whole genome shotgun (WGS) entry which is preliminary data.</text>
</comment>
<dbReference type="AlphaFoldDB" id="A0A7W3R844"/>
<dbReference type="InterPro" id="IPR029058">
    <property type="entry name" value="AB_hydrolase_fold"/>
</dbReference>
<sequence length="276" mass="30013">MSAAEYSTAFSSLDGLRLHGTLVMPTEVHGPAVVLVHGGGVTREEGGFFTRLADGLADIGLPSLRFDFRAHGESEGRQEDLTLSGVVNDIRAAVEHVRAETGSGPVSLIGASFGGGICAFYASRHPESLHRLVLFNPLLDYKRRFVDEKPYWHGDRIDEEAGRELAAHGHVAHSPTFKLGRALLNEVFYLAPHRELGKVTTPTLILHGTGDTFIPVQSSRDAVGQFGAEAELIEIEGAQHGFAVHDDPQYADPQTQKWQAYVIRTVADWLSGARPN</sequence>
<proteinExistence type="predicted"/>
<feature type="domain" description="AB hydrolase-1" evidence="1">
    <location>
        <begin position="31"/>
        <end position="163"/>
    </location>
</feature>
<dbReference type="RefSeq" id="WP_182705091.1">
    <property type="nucleotide sequence ID" value="NZ_JACJII010000001.1"/>
</dbReference>
<dbReference type="PANTHER" id="PTHR43265">
    <property type="entry name" value="ESTERASE ESTD"/>
    <property type="match status" value="1"/>
</dbReference>
<evidence type="ECO:0000313" key="2">
    <source>
        <dbReference type="EMBL" id="MBA9003301.1"/>
    </source>
</evidence>
<protein>
    <submittedName>
        <fullName evidence="2">Alpha-beta hydrolase superfamily lysophospholipase</fullName>
    </submittedName>
</protein>
<gene>
    <name evidence="2" type="ORF">HNR21_002183</name>
</gene>
<evidence type="ECO:0000313" key="3">
    <source>
        <dbReference type="Proteomes" id="UP000539313"/>
    </source>
</evidence>
<dbReference type="PANTHER" id="PTHR43265:SF1">
    <property type="entry name" value="ESTERASE ESTD"/>
    <property type="match status" value="1"/>
</dbReference>
<dbReference type="Gene3D" id="3.40.50.1820">
    <property type="entry name" value="alpha/beta hydrolase"/>
    <property type="match status" value="1"/>
</dbReference>
<organism evidence="2 3">
    <name type="scientific">Thermomonospora cellulosilytica</name>
    <dbReference type="NCBI Taxonomy" id="1411118"/>
    <lineage>
        <taxon>Bacteria</taxon>
        <taxon>Bacillati</taxon>
        <taxon>Actinomycetota</taxon>
        <taxon>Actinomycetes</taxon>
        <taxon>Streptosporangiales</taxon>
        <taxon>Thermomonosporaceae</taxon>
        <taxon>Thermomonospora</taxon>
    </lineage>
</organism>
<dbReference type="EMBL" id="JACJII010000001">
    <property type="protein sequence ID" value="MBA9003301.1"/>
    <property type="molecule type" value="Genomic_DNA"/>
</dbReference>